<dbReference type="InterPro" id="IPR020945">
    <property type="entry name" value="DMSO/NO3_reduct_chaperone"/>
</dbReference>
<dbReference type="Gene3D" id="1.10.3480.10">
    <property type="entry name" value="TorD-like"/>
    <property type="match status" value="1"/>
</dbReference>
<dbReference type="AlphaFoldDB" id="A0A167B4B9"/>
<dbReference type="InterPro" id="IPR036411">
    <property type="entry name" value="TorD-like_sf"/>
</dbReference>
<dbReference type="KEGG" id="pcx:LPB68_13815"/>
<name>A0A167B4B9_9BACL</name>
<gene>
    <name evidence="2" type="ORF">PNBC_17075</name>
</gene>
<keyword evidence="1" id="KW-0143">Chaperone</keyword>
<dbReference type="Proteomes" id="UP000077134">
    <property type="component" value="Unassembled WGS sequence"/>
</dbReference>
<reference evidence="2 3" key="1">
    <citation type="submission" date="2016-02" db="EMBL/GenBank/DDBJ databases">
        <title>Paenibacillus sp. LPB0068, isolated from Crassostrea gigas.</title>
        <authorList>
            <person name="Shin S.-K."/>
            <person name="Yi H."/>
        </authorList>
    </citation>
    <scope>NUCLEOTIDE SEQUENCE [LARGE SCALE GENOMIC DNA]</scope>
    <source>
        <strain evidence="2 3">LPB0068</strain>
    </source>
</reference>
<evidence type="ECO:0000256" key="1">
    <source>
        <dbReference type="ARBA" id="ARBA00023186"/>
    </source>
</evidence>
<evidence type="ECO:0008006" key="4">
    <source>
        <dbReference type="Google" id="ProtNLM"/>
    </source>
</evidence>
<dbReference type="SUPFAM" id="SSF89155">
    <property type="entry name" value="TorD-like"/>
    <property type="match status" value="1"/>
</dbReference>
<dbReference type="RefSeq" id="WP_068660256.1">
    <property type="nucleotide sequence ID" value="NZ_CP017770.1"/>
</dbReference>
<sequence>MNMTMELSKDSEECTLWKKRRGWMYQLLIDFLGNSPSLSLISQWRQHMVTREDVLLTEGGQRLIHYFSNIHPSQLIEISEVEKKEYRRLFEGTQPLFPSLCESSYISKVREKQVDCTADIREVYVRSGIAFNKLSHEHDDYILIELEYMAILAERTSDHRRIRIAQLSLIDDQIKFLEDHVMNWVPIFGEDLMNETHSPIYTEIGSILRDFITYDRRMLHTWRENLS</sequence>
<dbReference type="OrthoDB" id="9795302at2"/>
<dbReference type="Pfam" id="PF02613">
    <property type="entry name" value="Nitrate_red_del"/>
    <property type="match status" value="1"/>
</dbReference>
<comment type="caution">
    <text evidence="2">The sequence shown here is derived from an EMBL/GenBank/DDBJ whole genome shotgun (WGS) entry which is preliminary data.</text>
</comment>
<accession>A0A167B4B9</accession>
<dbReference type="InterPro" id="IPR050289">
    <property type="entry name" value="TorD/DmsD_chaperones"/>
</dbReference>
<organism evidence="2 3">
    <name type="scientific">Paenibacillus crassostreae</name>
    <dbReference type="NCBI Taxonomy" id="1763538"/>
    <lineage>
        <taxon>Bacteria</taxon>
        <taxon>Bacillati</taxon>
        <taxon>Bacillota</taxon>
        <taxon>Bacilli</taxon>
        <taxon>Bacillales</taxon>
        <taxon>Paenibacillaceae</taxon>
        <taxon>Paenibacillus</taxon>
    </lineage>
</organism>
<evidence type="ECO:0000313" key="2">
    <source>
        <dbReference type="EMBL" id="OAB71728.1"/>
    </source>
</evidence>
<dbReference type="STRING" id="1763538.LPB68_13815"/>
<dbReference type="PANTHER" id="PTHR34227:SF1">
    <property type="entry name" value="DIMETHYL SULFOXIDE REDUCTASE CHAPERONE-RELATED"/>
    <property type="match status" value="1"/>
</dbReference>
<keyword evidence="3" id="KW-1185">Reference proteome</keyword>
<proteinExistence type="predicted"/>
<dbReference type="EMBL" id="LSFN01000036">
    <property type="protein sequence ID" value="OAB71728.1"/>
    <property type="molecule type" value="Genomic_DNA"/>
</dbReference>
<dbReference type="PANTHER" id="PTHR34227">
    <property type="entry name" value="CHAPERONE PROTEIN YCDY"/>
    <property type="match status" value="1"/>
</dbReference>
<protein>
    <recommendedName>
        <fullName evidence="4">Dehydrogenase</fullName>
    </recommendedName>
</protein>
<evidence type="ECO:0000313" key="3">
    <source>
        <dbReference type="Proteomes" id="UP000077134"/>
    </source>
</evidence>